<dbReference type="EMBL" id="JBHLXP010000005">
    <property type="protein sequence ID" value="MFC0049926.1"/>
    <property type="molecule type" value="Genomic_DNA"/>
</dbReference>
<dbReference type="InterPro" id="IPR037873">
    <property type="entry name" value="BamE-like"/>
</dbReference>
<comment type="caution">
    <text evidence="2">The sequence shown here is derived from an EMBL/GenBank/DDBJ whole genome shotgun (WGS) entry which is preliminary data.</text>
</comment>
<protein>
    <submittedName>
        <fullName evidence="2">DUF3862 domain-containing protein</fullName>
    </submittedName>
</protein>
<dbReference type="RefSeq" id="WP_377246723.1">
    <property type="nucleotide sequence ID" value="NZ_JBHLXP010000005.1"/>
</dbReference>
<reference evidence="2 3" key="1">
    <citation type="submission" date="2024-09" db="EMBL/GenBank/DDBJ databases">
        <authorList>
            <person name="Sun Q."/>
            <person name="Mori K."/>
        </authorList>
    </citation>
    <scope>NUCLEOTIDE SEQUENCE [LARGE SCALE GENOMIC DNA]</scope>
    <source>
        <strain evidence="2 3">KCTC 23315</strain>
    </source>
</reference>
<evidence type="ECO:0000313" key="3">
    <source>
        <dbReference type="Proteomes" id="UP001589813"/>
    </source>
</evidence>
<evidence type="ECO:0000313" key="2">
    <source>
        <dbReference type="EMBL" id="MFC0049926.1"/>
    </source>
</evidence>
<accession>A0ABV6BGC1</accession>
<organism evidence="2 3">
    <name type="scientific">Rheinheimera tilapiae</name>
    <dbReference type="NCBI Taxonomy" id="875043"/>
    <lineage>
        <taxon>Bacteria</taxon>
        <taxon>Pseudomonadati</taxon>
        <taxon>Pseudomonadota</taxon>
        <taxon>Gammaproteobacteria</taxon>
        <taxon>Chromatiales</taxon>
        <taxon>Chromatiaceae</taxon>
        <taxon>Rheinheimera</taxon>
    </lineage>
</organism>
<dbReference type="Proteomes" id="UP001589813">
    <property type="component" value="Unassembled WGS sequence"/>
</dbReference>
<keyword evidence="3" id="KW-1185">Reference proteome</keyword>
<keyword evidence="1" id="KW-0732">Signal</keyword>
<proteinExistence type="predicted"/>
<dbReference type="Gene3D" id="3.30.1450.10">
    <property type="match status" value="1"/>
</dbReference>
<evidence type="ECO:0000256" key="1">
    <source>
        <dbReference type="ARBA" id="ARBA00022729"/>
    </source>
</evidence>
<dbReference type="PROSITE" id="PS51257">
    <property type="entry name" value="PROKAR_LIPOPROTEIN"/>
    <property type="match status" value="1"/>
</dbReference>
<sequence length="82" mass="8727">MKKLVILTGVLLLAGCSKLSMENYNQLKVGMSYQEVTAIIGDASSCEEVIGTRSCVWGDDSKSVKAGFVADKAIAFSHKGLN</sequence>
<gene>
    <name evidence="2" type="ORF">ACFFJP_16615</name>
</gene>
<name>A0ABV6BGC1_9GAMM</name>